<dbReference type="InterPro" id="IPR058807">
    <property type="entry name" value="ScoMcrA_N"/>
</dbReference>
<dbReference type="Gene3D" id="1.10.30.50">
    <property type="match status" value="1"/>
</dbReference>
<reference evidence="4" key="1">
    <citation type="journal article" date="2019" name="Int. J. Syst. Evol. Microbiol.">
        <title>The Global Catalogue of Microorganisms (GCM) 10K type strain sequencing project: providing services to taxonomists for standard genome sequencing and annotation.</title>
        <authorList>
            <consortium name="The Broad Institute Genomics Platform"/>
            <consortium name="The Broad Institute Genome Sequencing Center for Infectious Disease"/>
            <person name="Wu L."/>
            <person name="Ma J."/>
        </authorList>
    </citation>
    <scope>NUCLEOTIDE SEQUENCE [LARGE SCALE GENOMIC DNA]</scope>
    <source>
        <strain evidence="4">JCM 12696</strain>
    </source>
</reference>
<dbReference type="InterPro" id="IPR003615">
    <property type="entry name" value="HNH_nuc"/>
</dbReference>
<dbReference type="Pfam" id="PF26340">
    <property type="entry name" value="DNA-SBD_ScoMcrA"/>
    <property type="match status" value="1"/>
</dbReference>
<evidence type="ECO:0000313" key="3">
    <source>
        <dbReference type="EMBL" id="GAA1167028.1"/>
    </source>
</evidence>
<comment type="caution">
    <text evidence="3">The sequence shown here is derived from an EMBL/GenBank/DDBJ whole genome shotgun (WGS) entry which is preliminary data.</text>
</comment>
<keyword evidence="4" id="KW-1185">Reference proteome</keyword>
<evidence type="ECO:0000259" key="2">
    <source>
        <dbReference type="SMART" id="SM00507"/>
    </source>
</evidence>
<dbReference type="CDD" id="cd00085">
    <property type="entry name" value="HNHc"/>
    <property type="match status" value="1"/>
</dbReference>
<gene>
    <name evidence="3" type="ORF">GCM10009654_25030</name>
</gene>
<evidence type="ECO:0000313" key="4">
    <source>
        <dbReference type="Proteomes" id="UP001501371"/>
    </source>
</evidence>
<dbReference type="EMBL" id="BAAAKV010000018">
    <property type="protein sequence ID" value="GAA1167028.1"/>
    <property type="molecule type" value="Genomic_DNA"/>
</dbReference>
<dbReference type="Pfam" id="PF01844">
    <property type="entry name" value="HNH"/>
    <property type="match status" value="1"/>
</dbReference>
<protein>
    <recommendedName>
        <fullName evidence="2">HNH nuclease domain-containing protein</fullName>
    </recommendedName>
</protein>
<dbReference type="InterPro" id="IPR002711">
    <property type="entry name" value="HNH"/>
</dbReference>
<feature type="domain" description="HNH nuclease" evidence="2">
    <location>
        <begin position="344"/>
        <end position="405"/>
    </location>
</feature>
<dbReference type="Proteomes" id="UP001501371">
    <property type="component" value="Unassembled WGS sequence"/>
</dbReference>
<proteinExistence type="predicted"/>
<dbReference type="Pfam" id="PF26345">
    <property type="entry name" value="ScoMcrA_N"/>
    <property type="match status" value="1"/>
</dbReference>
<accession>A0ABP4FFC3</accession>
<feature type="region of interest" description="Disordered" evidence="1">
    <location>
        <begin position="260"/>
        <end position="301"/>
    </location>
</feature>
<dbReference type="SMART" id="SM00507">
    <property type="entry name" value="HNHc"/>
    <property type="match status" value="1"/>
</dbReference>
<dbReference type="InterPro" id="IPR058813">
    <property type="entry name" value="DNA-SBD_ScoMcrA"/>
</dbReference>
<dbReference type="RefSeq" id="WP_344274544.1">
    <property type="nucleotide sequence ID" value="NZ_BAAAKV010000018.1"/>
</dbReference>
<sequence length="440" mass="48050">MALTDISRSEVLSAVEEYDHLGRDAFLSRYGFRPAVTYMLAIDGRQYDSKAIVGAAHGCLPGQAPLAPSEFSGGRDHAAKLLGRLGFEVVHLAAPDATTEALVDRVWKLRVNHAESGPRLYQPIALLWAMGRAFRGEPRVLPWDETSAALNQLLMRHGQRGEAARPHYPVASLYHSGLWSLQGHTGSVPLAHDNSGPRRWFAEHRPAGGLTAPVHKLMRDSGEARVKMMEAIVGRFFGRLDEIPLLEEVGLHVESVTDDATGSVPATATAIDGPSAAGRPPGDGTADGRDQGRGSTADMSPMLMDPVARAAQYEKMCTLVALREEFVRGRRRERVVRDPVRSGWARKAVLLRSEGLCENPKCTGQPDDVTDGGEPILEVDHIVEIARGGPDHPSQMIALCPNCHAVKTRGRTRYELSAIFLRVARERHMSTVTEPESHKC</sequence>
<name>A0ABP4FFC3_9ACTN</name>
<organism evidence="3 4">
    <name type="scientific">Streptomyces hebeiensis</name>
    <dbReference type="NCBI Taxonomy" id="229486"/>
    <lineage>
        <taxon>Bacteria</taxon>
        <taxon>Bacillati</taxon>
        <taxon>Actinomycetota</taxon>
        <taxon>Actinomycetes</taxon>
        <taxon>Kitasatosporales</taxon>
        <taxon>Streptomycetaceae</taxon>
        <taxon>Streptomyces</taxon>
    </lineage>
</organism>
<evidence type="ECO:0000256" key="1">
    <source>
        <dbReference type="SAM" id="MobiDB-lite"/>
    </source>
</evidence>